<keyword evidence="2" id="KW-1185">Reference proteome</keyword>
<sequence length="125" mass="13665">MKFKNQADIKVGTLVVFNELPDATVFNVIERNGFAIRIVEAGTDHNPQESDVSLCHVPTAAQLTAHDGHPRIKLGEGTDARNARLNREALKQHEVKGEDGNWHPVTGMQAASYRAAGGEVRVKNN</sequence>
<dbReference type="RefSeq" id="WP_313868737.1">
    <property type="nucleotide sequence ID" value="NZ_CP132507.1"/>
</dbReference>
<organism evidence="1 2">
    <name type="scientific">Rhodoferax mekongensis</name>
    <dbReference type="NCBI Taxonomy" id="3068341"/>
    <lineage>
        <taxon>Bacteria</taxon>
        <taxon>Pseudomonadati</taxon>
        <taxon>Pseudomonadota</taxon>
        <taxon>Betaproteobacteria</taxon>
        <taxon>Burkholderiales</taxon>
        <taxon>Comamonadaceae</taxon>
        <taxon>Rhodoferax</taxon>
    </lineage>
</organism>
<evidence type="ECO:0000313" key="2">
    <source>
        <dbReference type="Proteomes" id="UP001302257"/>
    </source>
</evidence>
<evidence type="ECO:0000313" key="1">
    <source>
        <dbReference type="EMBL" id="WNO06015.1"/>
    </source>
</evidence>
<accession>A0ABZ0B267</accession>
<gene>
    <name evidence="1" type="ORF">RAN89_06185</name>
</gene>
<name>A0ABZ0B267_9BURK</name>
<dbReference type="Proteomes" id="UP001302257">
    <property type="component" value="Chromosome"/>
</dbReference>
<dbReference type="EMBL" id="CP132507">
    <property type="protein sequence ID" value="WNO06015.1"/>
    <property type="molecule type" value="Genomic_DNA"/>
</dbReference>
<proteinExistence type="predicted"/>
<reference evidence="1 2" key="1">
    <citation type="submission" date="2023-08" db="EMBL/GenBank/DDBJ databases">
        <title>Rhodoferax potami sp. nov. and Rhodoferax mekongensis sp. nov., isolated from the Mekong River in Thailand.</title>
        <authorList>
            <person name="Kitikhun S."/>
            <person name="Charoenyingcharoen P."/>
            <person name="Siriarchawattana P."/>
            <person name="Likhitrattanapisal S."/>
            <person name="Nilsakha T."/>
            <person name="Chanpet A."/>
            <person name="Rattanawaree P."/>
            <person name="Ingsriswang S."/>
        </authorList>
    </citation>
    <scope>NUCLEOTIDE SEQUENCE [LARGE SCALE GENOMIC DNA]</scope>
    <source>
        <strain evidence="1 2">TBRC 17307</strain>
    </source>
</reference>
<protein>
    <submittedName>
        <fullName evidence="1">Uncharacterized protein</fullName>
    </submittedName>
</protein>